<organism evidence="4 5">
    <name type="scientific">Opisthorchis viverrini</name>
    <name type="common">Southeast Asian liver fluke</name>
    <dbReference type="NCBI Taxonomy" id="6198"/>
    <lineage>
        <taxon>Eukaryota</taxon>
        <taxon>Metazoa</taxon>
        <taxon>Spiralia</taxon>
        <taxon>Lophotrochozoa</taxon>
        <taxon>Platyhelminthes</taxon>
        <taxon>Trematoda</taxon>
        <taxon>Digenea</taxon>
        <taxon>Opisthorchiida</taxon>
        <taxon>Opisthorchiata</taxon>
        <taxon>Opisthorchiidae</taxon>
        <taxon>Opisthorchis</taxon>
    </lineage>
</organism>
<dbReference type="KEGG" id="ovi:T265_00258"/>
<dbReference type="GO" id="GO:0004518">
    <property type="term" value="F:nuclease activity"/>
    <property type="evidence" value="ECO:0007669"/>
    <property type="project" value="InterPro"/>
</dbReference>
<dbReference type="Pfam" id="PF06201">
    <property type="entry name" value="PITH"/>
    <property type="match status" value="1"/>
</dbReference>
<dbReference type="SUPFAM" id="SSF88723">
    <property type="entry name" value="PIN domain-like"/>
    <property type="match status" value="1"/>
</dbReference>
<proteinExistence type="inferred from homology"/>
<feature type="compositionally biased region" description="Polar residues" evidence="2">
    <location>
        <begin position="1479"/>
        <end position="1492"/>
    </location>
</feature>
<dbReference type="GO" id="GO:0005737">
    <property type="term" value="C:cytoplasm"/>
    <property type="evidence" value="ECO:0007669"/>
    <property type="project" value="UniProtKB-ARBA"/>
</dbReference>
<protein>
    <recommendedName>
        <fullName evidence="3">PITH domain-containing protein</fullName>
    </recommendedName>
</protein>
<reference evidence="4 5" key="1">
    <citation type="submission" date="2013-11" db="EMBL/GenBank/DDBJ databases">
        <title>Opisthorchis viverrini - life in the bile duct.</title>
        <authorList>
            <person name="Young N.D."/>
            <person name="Nagarajan N."/>
            <person name="Lin S.J."/>
            <person name="Korhonen P.K."/>
            <person name="Jex A.R."/>
            <person name="Hall R.S."/>
            <person name="Safavi-Hemami H."/>
            <person name="Kaewkong W."/>
            <person name="Bertrand D."/>
            <person name="Gao S."/>
            <person name="Seet Q."/>
            <person name="Wongkham S."/>
            <person name="Teh B.T."/>
            <person name="Wongkham C."/>
            <person name="Intapan P.M."/>
            <person name="Maleewong W."/>
            <person name="Yang X."/>
            <person name="Hu M."/>
            <person name="Wang Z."/>
            <person name="Hofmann A."/>
            <person name="Sternberg P.W."/>
            <person name="Tan P."/>
            <person name="Wang J."/>
            <person name="Gasser R.B."/>
        </authorList>
    </citation>
    <scope>NUCLEOTIDE SEQUENCE [LARGE SCALE GENOMIC DNA]</scope>
</reference>
<dbReference type="RefSeq" id="XP_009162230.1">
    <property type="nucleotide sequence ID" value="XM_009163966.1"/>
</dbReference>
<dbReference type="InterPro" id="IPR037047">
    <property type="entry name" value="PITH_dom_sf"/>
</dbReference>
<comment type="similarity">
    <text evidence="1">Belongs to the asteroid family.</text>
</comment>
<feature type="region of interest" description="Disordered" evidence="2">
    <location>
        <begin position="1871"/>
        <end position="1902"/>
    </location>
</feature>
<evidence type="ECO:0000256" key="1">
    <source>
        <dbReference type="ARBA" id="ARBA00007398"/>
    </source>
</evidence>
<evidence type="ECO:0000313" key="4">
    <source>
        <dbReference type="EMBL" id="KER34086.1"/>
    </source>
</evidence>
<feature type="domain" description="PITH" evidence="3">
    <location>
        <begin position="691"/>
        <end position="863"/>
    </location>
</feature>
<dbReference type="EMBL" id="KL596620">
    <property type="protein sequence ID" value="KER34086.1"/>
    <property type="molecule type" value="Genomic_DNA"/>
</dbReference>
<feature type="region of interest" description="Disordered" evidence="2">
    <location>
        <begin position="425"/>
        <end position="448"/>
    </location>
</feature>
<dbReference type="OrthoDB" id="10064298at2759"/>
<dbReference type="InterPro" id="IPR006085">
    <property type="entry name" value="XPG_DNA_repair_N"/>
</dbReference>
<dbReference type="InterPro" id="IPR010400">
    <property type="entry name" value="PITH_dom"/>
</dbReference>
<dbReference type="GeneID" id="20314446"/>
<dbReference type="InterPro" id="IPR046448">
    <property type="entry name" value="ECSIT_N"/>
</dbReference>
<feature type="compositionally biased region" description="Basic residues" evidence="2">
    <location>
        <begin position="1887"/>
        <end position="1902"/>
    </location>
</feature>
<evidence type="ECO:0000259" key="3">
    <source>
        <dbReference type="PROSITE" id="PS51532"/>
    </source>
</evidence>
<name>A0A075A3Z8_OPIVI</name>
<dbReference type="Pfam" id="PF00752">
    <property type="entry name" value="XPG_N"/>
    <property type="match status" value="1"/>
</dbReference>
<dbReference type="SUPFAM" id="SSF49785">
    <property type="entry name" value="Galactose-binding domain-like"/>
    <property type="match status" value="1"/>
</dbReference>
<dbReference type="PROSITE" id="PS51532">
    <property type="entry name" value="PITH"/>
    <property type="match status" value="1"/>
</dbReference>
<dbReference type="CTD" id="20314446"/>
<accession>A0A075A3Z8</accession>
<feature type="region of interest" description="Disordered" evidence="2">
    <location>
        <begin position="1478"/>
        <end position="1504"/>
    </location>
</feature>
<dbReference type="InterPro" id="IPR029060">
    <property type="entry name" value="PIN-like_dom_sf"/>
</dbReference>
<feature type="region of interest" description="Disordered" evidence="2">
    <location>
        <begin position="1008"/>
        <end position="1034"/>
    </location>
</feature>
<dbReference type="PANTHER" id="PTHR15665:SF1">
    <property type="entry name" value="PROTEIN ASTEROID HOMOLOG 1"/>
    <property type="match status" value="1"/>
</dbReference>
<dbReference type="InterPro" id="IPR026832">
    <property type="entry name" value="Asteroid"/>
</dbReference>
<dbReference type="SMART" id="SM00485">
    <property type="entry name" value="XPGN"/>
    <property type="match status" value="1"/>
</dbReference>
<dbReference type="Pfam" id="PF06239">
    <property type="entry name" value="ECSIT_N"/>
    <property type="match status" value="1"/>
</dbReference>
<dbReference type="InterPro" id="IPR008979">
    <property type="entry name" value="Galactose-bd-like_sf"/>
</dbReference>
<sequence>MATGLANGSVALHHSTSWMELWEKAATRHYVQMMLRLCYELPVKWVNIGSVNQIAALVRPQRAFSLFSRFRLKRETEKQDADQACKSNVDSEAIKMWTEAVQNFGQHDTLCIHQPSAVLNRIQSRRLKRRAFLHAISVYLERYGKTRRGFNQFALNALDRMPEYEVTDDLDCYKAILRVFPPGRMVVTSFLQAEWNHFPRQQDTVIKLLQQMSKHHVIPDDEVGQMIIDIFGWRCHAMTHYRHLMYWVPKLAHANPWPVAQHILDDLDEDPLHLARLIAERICSDPMTELRVVKLPDSKCDNSQQPSSMISAQTPEQMALLTYAVNGNRTSKSAQKTVIYLDGPHFVWYQRLQGAYYTLWTELDTSRLKKEAECAKLRDQTAKKPDLSCLPVFGHLGSSLDSELDEVPEEATATMTSQVQLHVRQSSPATTDISRLPSDRPTTQMSRVQPEYDDRWLALRRSHTYSFLPGQLTVHEQAEGTILALGVVTPISDALVNQKTVFTHHVSEGLKSADDPPERFSTVPEMPPVPQPAPPSLVRAWLKDLQVQNPCLANATLVIRVPLLEDSCAEESSHFPDSARKLDERASGTARRPAVALFRCLTAMPHEGGTRAGILPGRPSLDRGSRVAEVGFEPRTFRSWKPKRQRKANAYRPSSLFLKEKLYRIRVVDRSQCARAYHWTHNHGGHCCHSLEIEDPAASFSLYQFIDLHNLECLNEAVVGSGKSVFKPYEDRKNTTVYVESDSDEELLFNVPFTGSVKLKAIIIAGDNMGSHPNLVTLYKNKPFMTFSDTEGDGDQTLSLTPDPFGDIIYPLKVARFSSVQCLSIHVKSNHGADTTRLHYIGLRGDFSAAARKEVVIANYELTPNIADHKLDLLHPSSHLMEAGLHFYQQTLSRFTALLSNISPCTLPSINPTFQTAYGRDLEIEMLEDDVMRLFHKQEYFRQAYNETLTQIRALREENPNFIAEHDSYVEEHLDQCVYSDDDSLDDVELSPEMEEFMLQTIKHREERDRQRALADQANCQREKPPPIKPGKHTEIPVMSDIVSQLETDLVYHYSYVSPCSDAPFWPFVTHCFSLVATNFLHIFVFSMVSGVHSLNVFISRVSGMGIRGLSSYLSRDPDNYEAFQLHGSRVVIDANNFLNYIYLTSGLYTQFGGEYLSFEVCITRIINAFRRCAVKPIFVFDGCHDDSKLITQLARSRMRLQVCRSLIRQSAQHADPTHNSLRVPLLPPLAVMVLAQTLHCLKVDLVVCDRESDCDAVSLAIHFNCPVISNDSDFYITIPNSTDTGAVLLPLSLVTFEPRISTDTCSCMLKCREQFYMPCYKFRPCGPGLGRLPSPQRKLFASVVGNDYISPDIFASVLPITQGLREPLSRKASKEVRINRRRSIYKHLISWLSGFGFNIEEPVNRILNRFPLAARAQRKELLLKCMANYDVDSVCVATTLVPFLGLEMENVTRDSESEEKEDIDEIPFPNMDDRFLESRSSSPAGSNNVSAGEQDDFDPTNAIKEQHSHPMIPCAPRPSITANWPPLLVHKFRHLQLYPGFFDAVYCQALVINCSVESLHQSKSIFACSTPVRQLIYSLLLGLEKAGNYVYPIVSPDRVGSFLLVEYMRRGNWQLKPCALQVEPIDFSESNVECGDRRLSLLGCFFNPVLLSREKNPWILSIALLASIWLADGSNVSDDPSSSPTLLSFFVICIASKILRDNRLLRSTNKLKHHLTASADNLNRLISASAIKAGEKPQGHLQLHIVHSFGQLQSIYISLLTLGSLLDSLATDDEREHVKCCLEMPAISLTFSSGRLFHSMACYLALQSPVNRLGVTLSTILPNLLLNHDHHVRTASVQLAEFFSLLDLMRKDCRLSKVATSSSVHPHFVSPLNPITVRHPGTDKPRSKRKRRSNNPKKKLGIKSVTEIEAEVDRIMRENGLVDC</sequence>
<dbReference type="Proteomes" id="UP000054324">
    <property type="component" value="Unassembled WGS sequence"/>
</dbReference>
<keyword evidence="5" id="KW-1185">Reference proteome</keyword>
<evidence type="ECO:0000313" key="5">
    <source>
        <dbReference type="Proteomes" id="UP000054324"/>
    </source>
</evidence>
<dbReference type="PANTHER" id="PTHR15665">
    <property type="entry name" value="ASTEROID PROTEIN"/>
    <property type="match status" value="1"/>
</dbReference>
<gene>
    <name evidence="4" type="ORF">T265_00258</name>
</gene>
<dbReference type="Gene3D" id="2.60.120.470">
    <property type="entry name" value="PITH domain"/>
    <property type="match status" value="1"/>
</dbReference>
<dbReference type="Gene3D" id="3.40.50.1010">
    <property type="entry name" value="5'-nuclease"/>
    <property type="match status" value="1"/>
</dbReference>
<evidence type="ECO:0000256" key="2">
    <source>
        <dbReference type="SAM" id="MobiDB-lite"/>
    </source>
</evidence>